<feature type="compositionally biased region" description="Polar residues" evidence="2">
    <location>
        <begin position="995"/>
        <end position="1011"/>
    </location>
</feature>
<feature type="compositionally biased region" description="Polar residues" evidence="2">
    <location>
        <begin position="749"/>
        <end position="767"/>
    </location>
</feature>
<keyword evidence="6" id="KW-1185">Reference proteome</keyword>
<organism evidence="7">
    <name type="scientific">Hymenolepis diminuta</name>
    <name type="common">Rat tapeworm</name>
    <dbReference type="NCBI Taxonomy" id="6216"/>
    <lineage>
        <taxon>Eukaryota</taxon>
        <taxon>Metazoa</taxon>
        <taxon>Spiralia</taxon>
        <taxon>Lophotrochozoa</taxon>
        <taxon>Platyhelminthes</taxon>
        <taxon>Cestoda</taxon>
        <taxon>Eucestoda</taxon>
        <taxon>Cyclophyllidea</taxon>
        <taxon>Hymenolepididae</taxon>
        <taxon>Hymenolepis</taxon>
    </lineage>
</organism>
<dbReference type="Gene3D" id="3.40.50.1010">
    <property type="entry name" value="5'-nuclease"/>
    <property type="match status" value="1"/>
</dbReference>
<evidence type="ECO:0000313" key="6">
    <source>
        <dbReference type="Proteomes" id="UP000321570"/>
    </source>
</evidence>
<accession>A0A0R3S7T1</accession>
<feature type="compositionally biased region" description="Basic and acidic residues" evidence="2">
    <location>
        <begin position="1063"/>
        <end position="1072"/>
    </location>
</feature>
<dbReference type="OrthoDB" id="25987at2759"/>
<dbReference type="Proteomes" id="UP000321570">
    <property type="component" value="Unassembled WGS sequence"/>
</dbReference>
<reference evidence="4 6" key="3">
    <citation type="submission" date="2019-07" db="EMBL/GenBank/DDBJ databases">
        <authorList>
            <person name="Jastrzebski P J."/>
            <person name="Paukszto L."/>
            <person name="Jastrzebski P J."/>
        </authorList>
    </citation>
    <scope>NUCLEOTIDE SEQUENCE [LARGE SCALE GENOMIC DNA]</scope>
    <source>
        <strain evidence="4 6">WMS-il1</strain>
    </source>
</reference>
<evidence type="ECO:0000313" key="7">
    <source>
        <dbReference type="WBParaSite" id="HDID_0000013301-mRNA-1"/>
    </source>
</evidence>
<dbReference type="Proteomes" id="UP000274504">
    <property type="component" value="Unassembled WGS sequence"/>
</dbReference>
<sequence length="1072" mass="120624">MLVNRDTWSLIEQDVPGFQSLPLCNSQIVVHAHDFCNHVIYLTNHPIHYGGDYSQLRSDFKAVLNTFDQCKIRPIFVFGGVSISRQSKRDIVIQNLQRRVKNLESSPQQDLHQNSGNGSFRTPIFTKEILLDVLKEKGVPHVTCDAKIIPACVALAAYLRCPLLANCCELFLFEFEEPDGSLDRFTYIPLRYFSSKPIPCPDNPDCMSLCAHVYSPSKCSLHRIPYTLRPFFAIYFKPPTASHFPIPYRVYNALKRDSAHSVRPMVQRAKELISWLQSAKSSFEVLEESIRQYEDKEVIASFIEELVSITLFLKIDLNQGEQLAKFLFPDSLSYSTTPYRQRSLDLVTYLTRQHCPEQFKQIISLVETENSLAGSEVSDLLTKFPPYFLKLYRGGYISTVILGRLLSGEVTVPILEENLNRNAASDRSMCLRFLQYCLALDFIRRTGYQIEHLEGSVEPHIFELSRSTDVSNFTVTIVKLRSLPALPTNLDDLPQICTLFLQQNTGCQIKSVNNWNDMLALTLTLWHKAAYKESNLNILEQPTALAIALIASVLTASNGVLSSQHLNGVADGMSHELDVNILHEISEIQLLYMSIFSLIRFFSGVTICESTFYMNMAMVKLPQSDCFFSNSRLIHNLAATLAESPERKSLNVWVKKILSPVEDDAVMRMANINLIVLIRTLCEMRSDRSIEFDSQSKILPFPEVENPQEKNKKPFVMKRPNPPANGPTMRGEKVMNPNANGQRVFPNRNRFSGDNGKPNNRDSNNFRLQKPYFGASEGRKSFPIQGGSASRNGDEFCSKWNKNPVSIQPDLSTSNGKEGSKNPFVVKDFVDPHCKSVSVRSNSPQGYKTASGVNGTADRAFISAHTFRSRNPFVPNSSKKDDYAVSEIGEKPINERDMDARNLPRVAASEFGCKPYAGSARQKMYSKSGLDRNPFLDPRDKPGQNGQNFASRNPNLIRPSNNGAGRTVYPCGDVVNSRNGVEDKSGESAFRKPLSGQQKGRFQPKSSFINSQKRDGGGSRGKPSFKPRDGVPRRDAAFSRSFQNDAPQEGNRSKWKSSDLTSEIDKLALEFR</sequence>
<evidence type="ECO:0000313" key="3">
    <source>
        <dbReference type="EMBL" id="VDL11752.1"/>
    </source>
</evidence>
<feature type="compositionally biased region" description="Basic and acidic residues" evidence="2">
    <location>
        <begin position="1026"/>
        <end position="1037"/>
    </location>
</feature>
<proteinExistence type="inferred from homology"/>
<evidence type="ECO:0000313" key="4">
    <source>
        <dbReference type="EMBL" id="VUZ54863.1"/>
    </source>
</evidence>
<reference evidence="3 5" key="2">
    <citation type="submission" date="2018-11" db="EMBL/GenBank/DDBJ databases">
        <authorList>
            <consortium name="Pathogen Informatics"/>
        </authorList>
    </citation>
    <scope>NUCLEOTIDE SEQUENCE [LARGE SCALE GENOMIC DNA]</scope>
</reference>
<dbReference type="SUPFAM" id="SSF88723">
    <property type="entry name" value="PIN domain-like"/>
    <property type="match status" value="1"/>
</dbReference>
<evidence type="ECO:0000256" key="2">
    <source>
        <dbReference type="SAM" id="MobiDB-lite"/>
    </source>
</evidence>
<evidence type="ECO:0000256" key="1">
    <source>
        <dbReference type="ARBA" id="ARBA00007398"/>
    </source>
</evidence>
<feature type="region of interest" description="Disordered" evidence="2">
    <location>
        <begin position="922"/>
        <end position="1072"/>
    </location>
</feature>
<feature type="compositionally biased region" description="Basic and acidic residues" evidence="2">
    <location>
        <begin position="980"/>
        <end position="990"/>
    </location>
</feature>
<name>A0A0R3S7T1_HYMDI</name>
<dbReference type="PANTHER" id="PTHR15665:SF1">
    <property type="entry name" value="PROTEIN ASTEROID HOMOLOG 1"/>
    <property type="match status" value="1"/>
</dbReference>
<dbReference type="EMBL" id="UYSG01000013">
    <property type="protein sequence ID" value="VDL11752.1"/>
    <property type="molecule type" value="Genomic_DNA"/>
</dbReference>
<feature type="region of interest" description="Disordered" evidence="2">
    <location>
        <begin position="704"/>
        <end position="801"/>
    </location>
</feature>
<evidence type="ECO:0000313" key="5">
    <source>
        <dbReference type="Proteomes" id="UP000274504"/>
    </source>
</evidence>
<dbReference type="InterPro" id="IPR029060">
    <property type="entry name" value="PIN-like_dom_sf"/>
</dbReference>
<dbReference type="AlphaFoldDB" id="A0A0R3S7T1"/>
<dbReference type="EMBL" id="CABIJS010000666">
    <property type="protein sequence ID" value="VUZ54863.1"/>
    <property type="molecule type" value="Genomic_DNA"/>
</dbReference>
<comment type="similarity">
    <text evidence="1">Belongs to the asteroid family.</text>
</comment>
<protein>
    <submittedName>
        <fullName evidence="7">XPG_I_2 domain-containing protein</fullName>
    </submittedName>
</protein>
<feature type="compositionally biased region" description="Polar residues" evidence="2">
    <location>
        <begin position="944"/>
        <end position="964"/>
    </location>
</feature>
<dbReference type="PANTHER" id="PTHR15665">
    <property type="entry name" value="ASTEROID PROTEIN"/>
    <property type="match status" value="1"/>
</dbReference>
<dbReference type="InterPro" id="IPR026832">
    <property type="entry name" value="Asteroid"/>
</dbReference>
<reference evidence="7" key="1">
    <citation type="submission" date="2017-02" db="UniProtKB">
        <authorList>
            <consortium name="WormBaseParasite"/>
        </authorList>
    </citation>
    <scope>IDENTIFICATION</scope>
</reference>
<dbReference type="WBParaSite" id="HDID_0000013301-mRNA-1">
    <property type="protein sequence ID" value="HDID_0000013301-mRNA-1"/>
    <property type="gene ID" value="HDID_0000013301"/>
</dbReference>
<gene>
    <name evidence="3" type="ORF">HDID_LOCUS134</name>
    <name evidence="4" type="ORF">WMSIL1_LOCUS12826</name>
</gene>